<name>A0A9X1I993_9PROT</name>
<dbReference type="EMBL" id="JAJAQI010000001">
    <property type="protein sequence ID" value="MCB4820112.1"/>
    <property type="molecule type" value="Genomic_DNA"/>
</dbReference>
<comment type="caution">
    <text evidence="3">The sequence shown here is derived from an EMBL/GenBank/DDBJ whole genome shotgun (WGS) entry which is preliminary data.</text>
</comment>
<feature type="region of interest" description="Disordered" evidence="1">
    <location>
        <begin position="72"/>
        <end position="92"/>
    </location>
</feature>
<sequence length="92" mass="10515">MQLRKALFAALATLPLLAGGAAAHGSWNGPGYGPPRGHDSGWREREARRAFFEAERARRWEWERRMAWQQQRYLPPPPPAAHGMPGGWGRRW</sequence>
<dbReference type="AlphaFoldDB" id="A0A9X1I993"/>
<proteinExistence type="predicted"/>
<dbReference type="Proteomes" id="UP001139311">
    <property type="component" value="Unassembled WGS sequence"/>
</dbReference>
<keyword evidence="2" id="KW-0732">Signal</keyword>
<evidence type="ECO:0000256" key="2">
    <source>
        <dbReference type="SAM" id="SignalP"/>
    </source>
</evidence>
<evidence type="ECO:0000313" key="4">
    <source>
        <dbReference type="Proteomes" id="UP001139311"/>
    </source>
</evidence>
<organism evidence="3 4">
    <name type="scientific">Roseicella aerolata</name>
    <dbReference type="NCBI Taxonomy" id="2883479"/>
    <lineage>
        <taxon>Bacteria</taxon>
        <taxon>Pseudomonadati</taxon>
        <taxon>Pseudomonadota</taxon>
        <taxon>Alphaproteobacteria</taxon>
        <taxon>Acetobacterales</taxon>
        <taxon>Roseomonadaceae</taxon>
        <taxon>Roseicella</taxon>
    </lineage>
</organism>
<keyword evidence="4" id="KW-1185">Reference proteome</keyword>
<feature type="signal peptide" evidence="2">
    <location>
        <begin position="1"/>
        <end position="18"/>
    </location>
</feature>
<feature type="chain" id="PRO_5040864851" evidence="2">
    <location>
        <begin position="19"/>
        <end position="92"/>
    </location>
</feature>
<evidence type="ECO:0000313" key="3">
    <source>
        <dbReference type="EMBL" id="MCB4820112.1"/>
    </source>
</evidence>
<dbReference type="RefSeq" id="WP_226602901.1">
    <property type="nucleotide sequence ID" value="NZ_JAJAQI010000001.1"/>
</dbReference>
<evidence type="ECO:0000256" key="1">
    <source>
        <dbReference type="SAM" id="MobiDB-lite"/>
    </source>
</evidence>
<reference evidence="3" key="1">
    <citation type="submission" date="2021-10" db="EMBL/GenBank/DDBJ databases">
        <title>Roseicella aerolatum sp. nov., isolated from aerosols of e-waste dismantling site.</title>
        <authorList>
            <person name="Qin T."/>
        </authorList>
    </citation>
    <scope>NUCLEOTIDE SEQUENCE</scope>
    <source>
        <strain evidence="3">GB24</strain>
    </source>
</reference>
<gene>
    <name evidence="3" type="ORF">LHA35_00005</name>
</gene>
<accession>A0A9X1I993</accession>
<protein>
    <submittedName>
        <fullName evidence="3">Uncharacterized protein</fullName>
    </submittedName>
</protein>